<keyword evidence="2" id="KW-1133">Transmembrane helix</keyword>
<protein>
    <recommendedName>
        <fullName evidence="6">GPI-anchored cell wall organization protein Ecm33</fullName>
    </recommendedName>
</protein>
<evidence type="ECO:0000256" key="2">
    <source>
        <dbReference type="SAM" id="Phobius"/>
    </source>
</evidence>
<proteinExistence type="predicted"/>
<name>A0ABR4HHJ3_9EURO</name>
<sequence>MISTNSLLALFLVVAALPAEIFAQECHTNPDSGDNSDRLTISSPANLSAFDDCTSIIGNIVIDSAFSGSFVLNGVTNVSGAILMDEYEESHEMDAFEMLDLLYIESLNLPQAWGMERLQLPRVEHMEQLYFIQGVEESWFDVGALKTADVISMAGSWTNISFPSLESVSGGLTIVTDPSWSISDRTNPLEIHLPSLQEAQWMSIKGHVNILDTPNLEALGVRSNAAPRGMEVHANYTDLSGVYLTSLEELHGELLLDGHIEAINLNGMYETNATITIRATSPVEIYSGLQDAGIINLSGELSSIGFEDIFQAETMNIESNIASQCPISLIQLYRQLHYPDEPTFCNSGSLSHAGPNTYTYTATSEPTSTSTSTTTSMLDWYYPTAGQSDSDSDSDSGRSGRPPTAVIVLLPLLVGVALLTGIWIFAVRKSRTMVREREREREREMGMGDSAGTPMQEIRHEIRPGGLQGQEQQGSGVGVGGVEIAPPPYSREPPK</sequence>
<keyword evidence="2" id="KW-0812">Transmembrane</keyword>
<reference evidence="4 5" key="1">
    <citation type="submission" date="2024-07" db="EMBL/GenBank/DDBJ databases">
        <title>Section-level genome sequencing and comparative genomics of Aspergillus sections Usti and Cavernicolus.</title>
        <authorList>
            <consortium name="Lawrence Berkeley National Laboratory"/>
            <person name="Nybo J.L."/>
            <person name="Vesth T.C."/>
            <person name="Theobald S."/>
            <person name="Frisvad J.C."/>
            <person name="Larsen T.O."/>
            <person name="Kjaerboelling I."/>
            <person name="Rothschild-Mancinelli K."/>
            <person name="Lyhne E.K."/>
            <person name="Kogle M.E."/>
            <person name="Barry K."/>
            <person name="Clum A."/>
            <person name="Na H."/>
            <person name="Ledsgaard L."/>
            <person name="Lin J."/>
            <person name="Lipzen A."/>
            <person name="Kuo A."/>
            <person name="Riley R."/>
            <person name="Mondo S."/>
            <person name="LaButti K."/>
            <person name="Haridas S."/>
            <person name="Pangalinan J."/>
            <person name="Salamov A.A."/>
            <person name="Simmons B.A."/>
            <person name="Magnuson J.K."/>
            <person name="Chen J."/>
            <person name="Drula E."/>
            <person name="Henrissat B."/>
            <person name="Wiebenga A."/>
            <person name="Lubbers R.J."/>
            <person name="Gomes A.C."/>
            <person name="Makela M.R."/>
            <person name="Stajich J."/>
            <person name="Grigoriev I.V."/>
            <person name="Mortensen U.H."/>
            <person name="De vries R.P."/>
            <person name="Baker S.E."/>
            <person name="Andersen M.R."/>
        </authorList>
    </citation>
    <scope>NUCLEOTIDE SEQUENCE [LARGE SCALE GENOMIC DNA]</scope>
    <source>
        <strain evidence="4 5">CBS 600.67</strain>
    </source>
</reference>
<evidence type="ECO:0008006" key="6">
    <source>
        <dbReference type="Google" id="ProtNLM"/>
    </source>
</evidence>
<evidence type="ECO:0000256" key="3">
    <source>
        <dbReference type="SAM" id="SignalP"/>
    </source>
</evidence>
<evidence type="ECO:0000313" key="4">
    <source>
        <dbReference type="EMBL" id="KAL2814871.1"/>
    </source>
</evidence>
<keyword evidence="3" id="KW-0732">Signal</keyword>
<accession>A0ABR4HHJ3</accession>
<organism evidence="4 5">
    <name type="scientific">Aspergillus cavernicola</name>
    <dbReference type="NCBI Taxonomy" id="176166"/>
    <lineage>
        <taxon>Eukaryota</taxon>
        <taxon>Fungi</taxon>
        <taxon>Dikarya</taxon>
        <taxon>Ascomycota</taxon>
        <taxon>Pezizomycotina</taxon>
        <taxon>Eurotiomycetes</taxon>
        <taxon>Eurotiomycetidae</taxon>
        <taxon>Eurotiales</taxon>
        <taxon>Aspergillaceae</taxon>
        <taxon>Aspergillus</taxon>
        <taxon>Aspergillus subgen. Nidulantes</taxon>
    </lineage>
</organism>
<dbReference type="EMBL" id="JBFXLS010000119">
    <property type="protein sequence ID" value="KAL2814871.1"/>
    <property type="molecule type" value="Genomic_DNA"/>
</dbReference>
<comment type="caution">
    <text evidence="4">The sequence shown here is derived from an EMBL/GenBank/DDBJ whole genome shotgun (WGS) entry which is preliminary data.</text>
</comment>
<evidence type="ECO:0000313" key="5">
    <source>
        <dbReference type="Proteomes" id="UP001610335"/>
    </source>
</evidence>
<feature type="transmembrane region" description="Helical" evidence="2">
    <location>
        <begin position="405"/>
        <end position="427"/>
    </location>
</feature>
<keyword evidence="2" id="KW-0472">Membrane</keyword>
<feature type="region of interest" description="Disordered" evidence="1">
    <location>
        <begin position="465"/>
        <end position="495"/>
    </location>
</feature>
<keyword evidence="5" id="KW-1185">Reference proteome</keyword>
<feature type="signal peptide" evidence="3">
    <location>
        <begin position="1"/>
        <end position="23"/>
    </location>
</feature>
<feature type="chain" id="PRO_5046540266" description="GPI-anchored cell wall organization protein Ecm33" evidence="3">
    <location>
        <begin position="24"/>
        <end position="495"/>
    </location>
</feature>
<feature type="compositionally biased region" description="Pro residues" evidence="1">
    <location>
        <begin position="485"/>
        <end position="495"/>
    </location>
</feature>
<dbReference type="SUPFAM" id="SSF52058">
    <property type="entry name" value="L domain-like"/>
    <property type="match status" value="1"/>
</dbReference>
<gene>
    <name evidence="4" type="ORF">BDW59DRAFT_17663</name>
</gene>
<feature type="region of interest" description="Disordered" evidence="1">
    <location>
        <begin position="382"/>
        <end position="401"/>
    </location>
</feature>
<evidence type="ECO:0000256" key="1">
    <source>
        <dbReference type="SAM" id="MobiDB-lite"/>
    </source>
</evidence>
<dbReference type="Proteomes" id="UP001610335">
    <property type="component" value="Unassembled WGS sequence"/>
</dbReference>